<protein>
    <recommendedName>
        <fullName evidence="3">Phage-related protein</fullName>
    </recommendedName>
</protein>
<dbReference type="Proteomes" id="UP000029995">
    <property type="component" value="Unassembled WGS sequence"/>
</dbReference>
<dbReference type="Pfam" id="PF05973">
    <property type="entry name" value="Gp49"/>
    <property type="match status" value="1"/>
</dbReference>
<organism evidence="1 2">
    <name type="scientific">Inquilinus limosus MP06</name>
    <dbReference type="NCBI Taxonomy" id="1398085"/>
    <lineage>
        <taxon>Bacteria</taxon>
        <taxon>Pseudomonadati</taxon>
        <taxon>Pseudomonadota</taxon>
        <taxon>Alphaproteobacteria</taxon>
        <taxon>Rhodospirillales</taxon>
        <taxon>Rhodospirillaceae</taxon>
        <taxon>Inquilinus</taxon>
    </lineage>
</organism>
<proteinExistence type="predicted"/>
<dbReference type="AlphaFoldDB" id="A0A0A0D0X2"/>
<dbReference type="EMBL" id="JANX01000718">
    <property type="protein sequence ID" value="KGM30727.1"/>
    <property type="molecule type" value="Genomic_DNA"/>
</dbReference>
<name>A0A0A0D0X2_9PROT</name>
<evidence type="ECO:0000313" key="1">
    <source>
        <dbReference type="EMBL" id="KGM30727.1"/>
    </source>
</evidence>
<dbReference type="InterPro" id="IPR009241">
    <property type="entry name" value="HigB-like"/>
</dbReference>
<gene>
    <name evidence="1" type="ORF">P409_31350</name>
</gene>
<accession>A0A0A0D0X2</accession>
<evidence type="ECO:0008006" key="3">
    <source>
        <dbReference type="Google" id="ProtNLM"/>
    </source>
</evidence>
<dbReference type="RefSeq" id="WP_034847730.1">
    <property type="nucleotide sequence ID" value="NZ_JANX01000718.1"/>
</dbReference>
<sequence length="108" mass="12487">MKPLRFLGDSLRSLRESPSDARQDAGYQLDWVQRGKQPDDFKPMPSVGRGVEEIRVRDETGAYRVIYTARLADAVYVLHCFQKKTQATSRRDIELARTRFLELVRSAE</sequence>
<dbReference type="OrthoDB" id="9797093at2"/>
<reference evidence="1 2" key="1">
    <citation type="submission" date="2014-01" db="EMBL/GenBank/DDBJ databases">
        <title>Genome sequence determination for a cystic fibrosis isolate, Inquilinus limosus.</title>
        <authorList>
            <person name="Pino M."/>
            <person name="Di Conza J."/>
            <person name="Gutkind G."/>
        </authorList>
    </citation>
    <scope>NUCLEOTIDE SEQUENCE [LARGE SCALE GENOMIC DNA]</scope>
    <source>
        <strain evidence="1 2">MP06</strain>
    </source>
</reference>
<evidence type="ECO:0000313" key="2">
    <source>
        <dbReference type="Proteomes" id="UP000029995"/>
    </source>
</evidence>
<comment type="caution">
    <text evidence="1">The sequence shown here is derived from an EMBL/GenBank/DDBJ whole genome shotgun (WGS) entry which is preliminary data.</text>
</comment>